<evidence type="ECO:0008006" key="3">
    <source>
        <dbReference type="Google" id="ProtNLM"/>
    </source>
</evidence>
<sequence>MAAYRAAFADWQTAGATSNYQDPVLTHHMSGQALSYVSGALRVDQVQGSVSKGAPVLHPTIGQLIPPNDPTEVVINDVIDTRPWLQYTTDGHLYNDTPGGCRQTQALVVKKDGVWKVDQFAINKVGTGKC</sequence>
<proteinExistence type="predicted"/>
<dbReference type="Proteomes" id="UP001499854">
    <property type="component" value="Unassembled WGS sequence"/>
</dbReference>
<evidence type="ECO:0000313" key="2">
    <source>
        <dbReference type="Proteomes" id="UP001499854"/>
    </source>
</evidence>
<organism evidence="1 2">
    <name type="scientific">Catenulispora subtropica</name>
    <dbReference type="NCBI Taxonomy" id="450798"/>
    <lineage>
        <taxon>Bacteria</taxon>
        <taxon>Bacillati</taxon>
        <taxon>Actinomycetota</taxon>
        <taxon>Actinomycetes</taxon>
        <taxon>Catenulisporales</taxon>
        <taxon>Catenulisporaceae</taxon>
        <taxon>Catenulispora</taxon>
    </lineage>
</organism>
<accession>A0ABP5ENX4</accession>
<protein>
    <recommendedName>
        <fullName evidence="3">Secreted protein/lipoprotein</fullName>
    </recommendedName>
</protein>
<dbReference type="EMBL" id="BAAAQM010000071">
    <property type="protein sequence ID" value="GAA2001371.1"/>
    <property type="molecule type" value="Genomic_DNA"/>
</dbReference>
<name>A0ABP5ENX4_9ACTN</name>
<evidence type="ECO:0000313" key="1">
    <source>
        <dbReference type="EMBL" id="GAA2001371.1"/>
    </source>
</evidence>
<keyword evidence="2" id="KW-1185">Reference proteome</keyword>
<gene>
    <name evidence="1" type="ORF">GCM10009838_78950</name>
</gene>
<reference evidence="2" key="1">
    <citation type="journal article" date="2019" name="Int. J. Syst. Evol. Microbiol.">
        <title>The Global Catalogue of Microorganisms (GCM) 10K type strain sequencing project: providing services to taxonomists for standard genome sequencing and annotation.</title>
        <authorList>
            <consortium name="The Broad Institute Genomics Platform"/>
            <consortium name="The Broad Institute Genome Sequencing Center for Infectious Disease"/>
            <person name="Wu L."/>
            <person name="Ma J."/>
        </authorList>
    </citation>
    <scope>NUCLEOTIDE SEQUENCE [LARGE SCALE GENOMIC DNA]</scope>
    <source>
        <strain evidence="2">JCM 16013</strain>
    </source>
</reference>
<comment type="caution">
    <text evidence="1">The sequence shown here is derived from an EMBL/GenBank/DDBJ whole genome shotgun (WGS) entry which is preliminary data.</text>
</comment>